<accession>A0A0R1QEN9</accession>
<comment type="caution">
    <text evidence="2">The sequence shown here is derived from an EMBL/GenBank/DDBJ whole genome shotgun (WGS) entry which is preliminary data.</text>
</comment>
<proteinExistence type="predicted"/>
<sequence length="555" mass="64490">MVLVLYLVLSLAMFWILRRNFIWNGDDIYYQFQRIMGLGFNFTDGLLTSNISPTNFGKMGYGVNIFYPWLTMIPFQLLYHVRGNWISAYYLGLLFYFMTSFLISHYSMKKFSGSSKLAVLFAIIYNFSTYRLIEMFTRASLAEYLASVFLPLCFVGFYQLFFSEGHQWKNLTIGLSLVIFSHVLTTFMTVILFILILAIWYYRIKFSKTLVLNTFKAMISTVMATLVFTVPFLSEEAYQKYSVPDPTKLKGLDFSALFQASLNNTSYRAIEGNTYNIGFILIVALLIGLVLFKKFSRTFKATYLMYIFTLVLTTNLFPWTILQNTPVQVIQYPFRFLLFATLFGSVVMAQEAAIIFQDSFEKRFVLMAIVLSIIAGGLWTASIQNAYPNSLLSKSQLIIDQRMINEDRIPDSYLAQYVPVREQKQIDSVEKHDVWVGNKESVQIPRADYKGNYFTFRHIRKNTKIDLPYVKYKYTNANIYGRPVTTNYSKRGSVEIIAPRNYNTMRIELSYGNRNLFILATSLSILAWIYLWFSEPIAQVLVRFKRKENNVEIVS</sequence>
<gene>
    <name evidence="2" type="ORF">FD29_GL001530</name>
</gene>
<feature type="transmembrane region" description="Helical" evidence="1">
    <location>
        <begin position="274"/>
        <end position="292"/>
    </location>
</feature>
<dbReference type="AlphaFoldDB" id="A0A0R1QEN9"/>
<organism evidence="2 3">
    <name type="scientific">Companilactobacillus mindensis DSM 14500</name>
    <dbReference type="NCBI Taxonomy" id="1423770"/>
    <lineage>
        <taxon>Bacteria</taxon>
        <taxon>Bacillati</taxon>
        <taxon>Bacillota</taxon>
        <taxon>Bacilli</taxon>
        <taxon>Lactobacillales</taxon>
        <taxon>Lactobacillaceae</taxon>
        <taxon>Companilactobacillus</taxon>
    </lineage>
</organism>
<keyword evidence="1" id="KW-1133">Transmembrane helix</keyword>
<feature type="transmembrane region" description="Helical" evidence="1">
    <location>
        <begin position="85"/>
        <end position="106"/>
    </location>
</feature>
<feature type="transmembrane region" description="Helical" evidence="1">
    <location>
        <begin position="363"/>
        <end position="383"/>
    </location>
</feature>
<feature type="transmembrane region" description="Helical" evidence="1">
    <location>
        <begin position="334"/>
        <end position="356"/>
    </location>
</feature>
<protein>
    <recommendedName>
        <fullName evidence="4">Membrane protein 6-pyruvoyl-tetrahydropterin synthase-related domain-containing protein</fullName>
    </recommendedName>
</protein>
<dbReference type="EMBL" id="AZEZ01000099">
    <property type="protein sequence ID" value="KRL42878.1"/>
    <property type="molecule type" value="Genomic_DNA"/>
</dbReference>
<evidence type="ECO:0000256" key="1">
    <source>
        <dbReference type="SAM" id="Phobius"/>
    </source>
</evidence>
<evidence type="ECO:0008006" key="4">
    <source>
        <dbReference type="Google" id="ProtNLM"/>
    </source>
</evidence>
<name>A0A0R1QEN9_9LACO</name>
<evidence type="ECO:0000313" key="3">
    <source>
        <dbReference type="Proteomes" id="UP000050872"/>
    </source>
</evidence>
<dbReference type="Proteomes" id="UP000050872">
    <property type="component" value="Unassembled WGS sequence"/>
</dbReference>
<keyword evidence="1" id="KW-0472">Membrane</keyword>
<dbReference type="PATRIC" id="fig|1423770.3.peg.1568"/>
<feature type="transmembrane region" description="Helical" evidence="1">
    <location>
        <begin position="516"/>
        <end position="533"/>
    </location>
</feature>
<feature type="transmembrane region" description="Helical" evidence="1">
    <location>
        <begin position="173"/>
        <end position="202"/>
    </location>
</feature>
<feature type="transmembrane region" description="Helical" evidence="1">
    <location>
        <begin position="141"/>
        <end position="161"/>
    </location>
</feature>
<dbReference type="STRING" id="1423770.FD29_GL001530"/>
<keyword evidence="3" id="KW-1185">Reference proteome</keyword>
<reference evidence="2 3" key="1">
    <citation type="journal article" date="2015" name="Genome Announc.">
        <title>Expanding the biotechnology potential of lactobacilli through comparative genomics of 213 strains and associated genera.</title>
        <authorList>
            <person name="Sun Z."/>
            <person name="Harris H.M."/>
            <person name="McCann A."/>
            <person name="Guo C."/>
            <person name="Argimon S."/>
            <person name="Zhang W."/>
            <person name="Yang X."/>
            <person name="Jeffery I.B."/>
            <person name="Cooney J.C."/>
            <person name="Kagawa T.F."/>
            <person name="Liu W."/>
            <person name="Song Y."/>
            <person name="Salvetti E."/>
            <person name="Wrobel A."/>
            <person name="Rasinkangas P."/>
            <person name="Parkhill J."/>
            <person name="Rea M.C."/>
            <person name="O'Sullivan O."/>
            <person name="Ritari J."/>
            <person name="Douillard F.P."/>
            <person name="Paul Ross R."/>
            <person name="Yang R."/>
            <person name="Briner A.E."/>
            <person name="Felis G.E."/>
            <person name="de Vos W.M."/>
            <person name="Barrangou R."/>
            <person name="Klaenhammer T.R."/>
            <person name="Caufield P.W."/>
            <person name="Cui Y."/>
            <person name="Zhang H."/>
            <person name="O'Toole P.W."/>
        </authorList>
    </citation>
    <scope>NUCLEOTIDE SEQUENCE [LARGE SCALE GENOMIC DNA]</scope>
    <source>
        <strain evidence="2 3">DSM 14500</strain>
    </source>
</reference>
<feature type="transmembrane region" description="Helical" evidence="1">
    <location>
        <begin position="59"/>
        <end position="79"/>
    </location>
</feature>
<keyword evidence="1" id="KW-0812">Transmembrane</keyword>
<evidence type="ECO:0000313" key="2">
    <source>
        <dbReference type="EMBL" id="KRL42878.1"/>
    </source>
</evidence>
<feature type="transmembrane region" description="Helical" evidence="1">
    <location>
        <begin position="304"/>
        <end position="322"/>
    </location>
</feature>